<gene>
    <name evidence="1" type="ORF">AQJ46_49990</name>
</gene>
<reference evidence="1 2" key="1">
    <citation type="submission" date="2015-10" db="EMBL/GenBank/DDBJ databases">
        <title>Draft genome sequence of Streptomyces canus DSM 40017, type strain for the species Streptomyces canus.</title>
        <authorList>
            <person name="Ruckert C."/>
            <person name="Winkler A."/>
            <person name="Kalinowski J."/>
            <person name="Kampfer P."/>
            <person name="Glaeser S."/>
        </authorList>
    </citation>
    <scope>NUCLEOTIDE SEQUENCE [LARGE SCALE GENOMIC DNA]</scope>
    <source>
        <strain evidence="1 2">DSM 40017</strain>
    </source>
</reference>
<dbReference type="Proteomes" id="UP000053669">
    <property type="component" value="Unassembled WGS sequence"/>
</dbReference>
<protein>
    <submittedName>
        <fullName evidence="1">Uncharacterized protein</fullName>
    </submittedName>
</protein>
<sequence>MAEQVGEGPCEIAGPVMSGHASRLRTKVTRGAGSRTAALAMVFKPVESAQKRWRAVNAPHVIALVGAGVRFERGQLVERPRRRPRHE</sequence>
<name>A0A101RK27_9ACTN</name>
<organism evidence="1 2">
    <name type="scientific">Streptomyces canus</name>
    <dbReference type="NCBI Taxonomy" id="58343"/>
    <lineage>
        <taxon>Bacteria</taxon>
        <taxon>Bacillati</taxon>
        <taxon>Actinomycetota</taxon>
        <taxon>Actinomycetes</taxon>
        <taxon>Kitasatosporales</taxon>
        <taxon>Streptomycetaceae</taxon>
        <taxon>Streptomyces</taxon>
        <taxon>Streptomyces aurantiacus group</taxon>
    </lineage>
</organism>
<dbReference type="AlphaFoldDB" id="A0A101RK27"/>
<evidence type="ECO:0000313" key="2">
    <source>
        <dbReference type="Proteomes" id="UP000053669"/>
    </source>
</evidence>
<comment type="caution">
    <text evidence="1">The sequence shown here is derived from an EMBL/GenBank/DDBJ whole genome shotgun (WGS) entry which is preliminary data.</text>
</comment>
<dbReference type="EMBL" id="LMWU01000083">
    <property type="protein sequence ID" value="KUN54758.1"/>
    <property type="molecule type" value="Genomic_DNA"/>
</dbReference>
<accession>A0A101RK27</accession>
<evidence type="ECO:0000313" key="1">
    <source>
        <dbReference type="EMBL" id="KUN54758.1"/>
    </source>
</evidence>
<dbReference type="STRING" id="58343.AQJ46_49990"/>
<proteinExistence type="predicted"/>